<dbReference type="EMBL" id="BLIO01000001">
    <property type="protein sequence ID" value="GFE19365.1"/>
    <property type="molecule type" value="Genomic_DNA"/>
</dbReference>
<comment type="caution">
    <text evidence="1">The sequence shown here is derived from an EMBL/GenBank/DDBJ whole genome shotgun (WGS) entry which is preliminary data.</text>
</comment>
<dbReference type="Proteomes" id="UP000430079">
    <property type="component" value="Unassembled WGS sequence"/>
</dbReference>
<protein>
    <recommendedName>
        <fullName evidence="3">Mycothiol-dependent maleylpyruvate isomerase metal-binding domain-containing protein</fullName>
    </recommendedName>
</protein>
<gene>
    <name evidence="1" type="ORF">Sgleb_74120</name>
</gene>
<dbReference type="RefSeq" id="WP_190143072.1">
    <property type="nucleotide sequence ID" value="NZ_BLIO01000001.1"/>
</dbReference>
<accession>A0A640TCF8</accession>
<evidence type="ECO:0008006" key="3">
    <source>
        <dbReference type="Google" id="ProtNLM"/>
    </source>
</evidence>
<dbReference type="SUPFAM" id="SSF109854">
    <property type="entry name" value="DinB/YfiT-like putative metalloenzymes"/>
    <property type="match status" value="1"/>
</dbReference>
<evidence type="ECO:0000313" key="1">
    <source>
        <dbReference type="EMBL" id="GFE19365.1"/>
    </source>
</evidence>
<dbReference type="InterPro" id="IPR034660">
    <property type="entry name" value="DinB/YfiT-like"/>
</dbReference>
<name>A0A640TCF8_9ACTN</name>
<proteinExistence type="predicted"/>
<sequence>MSRSTSRTTEATLPSSAVTADDLDCAVQLAVSVLRQAPPTAWDTRAGSLEWDCWETVEHLSDDLFAYAVQLGPRRPPLEGNVPFVWESRRVGGPANAVHADRAAGPAGLLQVLEASGALLVAMVRTTAPKVRAHHVFGVSDPEGFAAMGAVETLVHTHDLTEGLGLAWNPPADVCARVLARLFPDVPAADDPWRALLWATGRAELPGQPRRTTWRWDARVRG</sequence>
<evidence type="ECO:0000313" key="2">
    <source>
        <dbReference type="Proteomes" id="UP000430079"/>
    </source>
</evidence>
<organism evidence="1 2">
    <name type="scientific">Streptomyces glebosus</name>
    <dbReference type="NCBI Taxonomy" id="249580"/>
    <lineage>
        <taxon>Bacteria</taxon>
        <taxon>Bacillati</taxon>
        <taxon>Actinomycetota</taxon>
        <taxon>Actinomycetes</taxon>
        <taxon>Kitasatosporales</taxon>
        <taxon>Streptomycetaceae</taxon>
        <taxon>Streptomyces</taxon>
    </lineage>
</organism>
<reference evidence="1 2" key="1">
    <citation type="submission" date="2019-12" db="EMBL/GenBank/DDBJ databases">
        <title>Whole genome shotgun sequence of Streptomyces hygroscopicus subsp. glebosus NBRC 13786.</title>
        <authorList>
            <person name="Ichikawa N."/>
            <person name="Kimura A."/>
            <person name="Kitahashi Y."/>
            <person name="Komaki H."/>
            <person name="Tamura T."/>
        </authorList>
    </citation>
    <scope>NUCLEOTIDE SEQUENCE [LARGE SCALE GENOMIC DNA]</scope>
    <source>
        <strain evidence="1 2">NBRC 13786</strain>
    </source>
</reference>
<keyword evidence="2" id="KW-1185">Reference proteome</keyword>
<dbReference type="AlphaFoldDB" id="A0A640TCF8"/>